<dbReference type="PANTHER" id="PTHR31549:SF289">
    <property type="match status" value="1"/>
</dbReference>
<keyword evidence="2" id="KW-1185">Reference proteome</keyword>
<name>A0AAV1DB40_OLDCO</name>
<dbReference type="Proteomes" id="UP001161247">
    <property type="component" value="Chromosome 5"/>
</dbReference>
<dbReference type="InterPro" id="IPR004158">
    <property type="entry name" value="DUF247_pln"/>
</dbReference>
<dbReference type="EMBL" id="OX459122">
    <property type="protein sequence ID" value="CAI9105094.1"/>
    <property type="molecule type" value="Genomic_DNA"/>
</dbReference>
<sequence length="509" mass="57932">MSAKEFSTNKSERRWVHQLKEHFIVYLENPPSIFRVPKSLRDSNPESYIPQHVGIGAYHHFHIDNRKLEALKEILKPEQYINFKSLIVDRVEDLEPAIRSCYSKYLDLDRETLAWSMAIDGVYMLHLLRSYSGGKGSIGIGDRNLAQDIMMLENQIPCIVLKEIWNALLLSCGDDHEIEEKKEGENCVNVLLSEMLYFCKAHSPVDLPNEAHFEGDAISPHLLHYMYNLIVKNWSIGEAMQMMQSDVNAAADYTNAIEEEVVNDEVTVNQFIQCIRTAAGLAQRKSFRLVANLPLNQIASLFENGNHRSKTVGVEEIRIPSVSDIHNVCKIKFRVWPYSGIGIRYDDQKKILYLPMIRLNTDSEAILRNLMAYEITSRSSTLVMVSYVDFMCGIINTAADVELLKGKGIIISELESAEIAETFNGIRKSARMRSDVEETVEKLQRISDNTFSIKTCTFIKDHLIPSKSTVQCILTILMVLLLTLQSFCDIYDCHARSSGMMMIIKNSSS</sequence>
<organism evidence="1 2">
    <name type="scientific">Oldenlandia corymbosa var. corymbosa</name>
    <dbReference type="NCBI Taxonomy" id="529605"/>
    <lineage>
        <taxon>Eukaryota</taxon>
        <taxon>Viridiplantae</taxon>
        <taxon>Streptophyta</taxon>
        <taxon>Embryophyta</taxon>
        <taxon>Tracheophyta</taxon>
        <taxon>Spermatophyta</taxon>
        <taxon>Magnoliopsida</taxon>
        <taxon>eudicotyledons</taxon>
        <taxon>Gunneridae</taxon>
        <taxon>Pentapetalae</taxon>
        <taxon>asterids</taxon>
        <taxon>lamiids</taxon>
        <taxon>Gentianales</taxon>
        <taxon>Rubiaceae</taxon>
        <taxon>Rubioideae</taxon>
        <taxon>Spermacoceae</taxon>
        <taxon>Hedyotis-Oldenlandia complex</taxon>
        <taxon>Oldenlandia</taxon>
    </lineage>
</organism>
<dbReference type="AlphaFoldDB" id="A0AAV1DB40"/>
<proteinExistence type="predicted"/>
<dbReference type="Pfam" id="PF03140">
    <property type="entry name" value="DUF247"/>
    <property type="match status" value="1"/>
</dbReference>
<accession>A0AAV1DB40</accession>
<evidence type="ECO:0000313" key="1">
    <source>
        <dbReference type="EMBL" id="CAI9105094.1"/>
    </source>
</evidence>
<reference evidence="1" key="1">
    <citation type="submission" date="2023-03" db="EMBL/GenBank/DDBJ databases">
        <authorList>
            <person name="Julca I."/>
        </authorList>
    </citation>
    <scope>NUCLEOTIDE SEQUENCE</scope>
</reference>
<gene>
    <name evidence="1" type="ORF">OLC1_LOCUS13870</name>
</gene>
<protein>
    <submittedName>
        <fullName evidence="1">OLC1v1003945C1</fullName>
    </submittedName>
</protein>
<evidence type="ECO:0000313" key="2">
    <source>
        <dbReference type="Proteomes" id="UP001161247"/>
    </source>
</evidence>
<dbReference type="PANTHER" id="PTHR31549">
    <property type="entry name" value="PROTEIN, PUTATIVE (DUF247)-RELATED-RELATED"/>
    <property type="match status" value="1"/>
</dbReference>